<evidence type="ECO:0000313" key="6">
    <source>
        <dbReference type="EMBL" id="CAD8158892.1"/>
    </source>
</evidence>
<evidence type="ECO:0000256" key="2">
    <source>
        <dbReference type="ARBA" id="ARBA00022771"/>
    </source>
</evidence>
<sequence>MSLKQRDIQKNEIKVEKSKVSLICQFSFELIRIPVRGEFCQHKQCFSLNSYLELMFAMEHKKWVCPICKKVCFNFIIDKYQQWILDRVRQLEINVESVTLNQDGRVDKEDPLCQIISEGKIRDYNDVIKWGFTQFQRKSREIDEDDNGSSIVLGRNEGQTIIIE</sequence>
<keyword evidence="2 4" id="KW-0863">Zinc-finger</keyword>
<evidence type="ECO:0000313" key="7">
    <source>
        <dbReference type="Proteomes" id="UP000683925"/>
    </source>
</evidence>
<evidence type="ECO:0000259" key="5">
    <source>
        <dbReference type="PROSITE" id="PS51044"/>
    </source>
</evidence>
<dbReference type="Proteomes" id="UP000683925">
    <property type="component" value="Unassembled WGS sequence"/>
</dbReference>
<dbReference type="Pfam" id="PF02891">
    <property type="entry name" value="zf-MIZ"/>
    <property type="match status" value="1"/>
</dbReference>
<dbReference type="CDD" id="cd16650">
    <property type="entry name" value="SP-RING_PIAS-like"/>
    <property type="match status" value="1"/>
</dbReference>
<dbReference type="GO" id="GO:0061665">
    <property type="term" value="F:SUMO ligase activity"/>
    <property type="evidence" value="ECO:0007669"/>
    <property type="project" value="TreeGrafter"/>
</dbReference>
<dbReference type="AlphaFoldDB" id="A0A8S1U4B4"/>
<dbReference type="PANTHER" id="PTHR10782">
    <property type="entry name" value="ZINC FINGER MIZ DOMAIN-CONTAINING PROTEIN"/>
    <property type="match status" value="1"/>
</dbReference>
<accession>A0A8S1U4B4</accession>
<keyword evidence="3" id="KW-0862">Zinc</keyword>
<evidence type="ECO:0000256" key="3">
    <source>
        <dbReference type="ARBA" id="ARBA00022833"/>
    </source>
</evidence>
<keyword evidence="7" id="KW-1185">Reference proteome</keyword>
<dbReference type="GO" id="GO:0016925">
    <property type="term" value="P:protein sumoylation"/>
    <property type="evidence" value="ECO:0007669"/>
    <property type="project" value="TreeGrafter"/>
</dbReference>
<dbReference type="PROSITE" id="PS51044">
    <property type="entry name" value="ZF_SP_RING"/>
    <property type="match status" value="1"/>
</dbReference>
<dbReference type="InterPro" id="IPR004181">
    <property type="entry name" value="Znf_MIZ"/>
</dbReference>
<evidence type="ECO:0000256" key="4">
    <source>
        <dbReference type="PROSITE-ProRule" id="PRU00452"/>
    </source>
</evidence>
<dbReference type="GO" id="GO:0008270">
    <property type="term" value="F:zinc ion binding"/>
    <property type="evidence" value="ECO:0007669"/>
    <property type="project" value="UniProtKB-KW"/>
</dbReference>
<gene>
    <name evidence="6" type="ORF">POCTA_138.1.T0360084</name>
</gene>
<reference evidence="6" key="1">
    <citation type="submission" date="2021-01" db="EMBL/GenBank/DDBJ databases">
        <authorList>
            <consortium name="Genoscope - CEA"/>
            <person name="William W."/>
        </authorList>
    </citation>
    <scope>NUCLEOTIDE SEQUENCE</scope>
</reference>
<keyword evidence="1" id="KW-0479">Metal-binding</keyword>
<dbReference type="PANTHER" id="PTHR10782:SF4">
    <property type="entry name" value="TONALLI, ISOFORM E"/>
    <property type="match status" value="1"/>
</dbReference>
<dbReference type="OrthoDB" id="295538at2759"/>
<evidence type="ECO:0000256" key="1">
    <source>
        <dbReference type="ARBA" id="ARBA00022723"/>
    </source>
</evidence>
<feature type="domain" description="SP-RING-type" evidence="5">
    <location>
        <begin position="9"/>
        <end position="90"/>
    </location>
</feature>
<proteinExistence type="predicted"/>
<organism evidence="6 7">
    <name type="scientific">Paramecium octaurelia</name>
    <dbReference type="NCBI Taxonomy" id="43137"/>
    <lineage>
        <taxon>Eukaryota</taxon>
        <taxon>Sar</taxon>
        <taxon>Alveolata</taxon>
        <taxon>Ciliophora</taxon>
        <taxon>Intramacronucleata</taxon>
        <taxon>Oligohymenophorea</taxon>
        <taxon>Peniculida</taxon>
        <taxon>Parameciidae</taxon>
        <taxon>Paramecium</taxon>
    </lineage>
</organism>
<protein>
    <recommendedName>
        <fullName evidence="5">SP-RING-type domain-containing protein</fullName>
    </recommendedName>
</protein>
<comment type="caution">
    <text evidence="6">The sequence shown here is derived from an EMBL/GenBank/DDBJ whole genome shotgun (WGS) entry which is preliminary data.</text>
</comment>
<dbReference type="GO" id="GO:0000785">
    <property type="term" value="C:chromatin"/>
    <property type="evidence" value="ECO:0007669"/>
    <property type="project" value="TreeGrafter"/>
</dbReference>
<name>A0A8S1U4B4_PAROT</name>
<dbReference type="EMBL" id="CAJJDP010000036">
    <property type="protein sequence ID" value="CAD8158892.1"/>
    <property type="molecule type" value="Genomic_DNA"/>
</dbReference>